<name>A0A7C8GTC6_9BACI</name>
<reference evidence="10 11" key="1">
    <citation type="submission" date="2019-10" db="EMBL/GenBank/DDBJ databases">
        <title>Gracilibacillus sp. nov. isolated from rice seeds.</title>
        <authorList>
            <person name="He S."/>
        </authorList>
    </citation>
    <scope>NUCLEOTIDE SEQUENCE [LARGE SCALE GENOMIC DNA]</scope>
    <source>
        <strain evidence="10 11">TD8</strain>
    </source>
</reference>
<evidence type="ECO:0000313" key="10">
    <source>
        <dbReference type="EMBL" id="KAB8135726.1"/>
    </source>
</evidence>
<evidence type="ECO:0000256" key="4">
    <source>
        <dbReference type="ARBA" id="ARBA00022679"/>
    </source>
</evidence>
<dbReference type="PROSITE" id="PS51186">
    <property type="entry name" value="GNAT"/>
    <property type="match status" value="1"/>
</dbReference>
<keyword evidence="11" id="KW-1185">Reference proteome</keyword>
<evidence type="ECO:0000256" key="6">
    <source>
        <dbReference type="ARBA" id="ARBA00023315"/>
    </source>
</evidence>
<protein>
    <recommendedName>
        <fullName evidence="3">Aminoglycoside N(6')-acetyltransferase type 1</fullName>
        <ecNumber evidence="2">2.3.1.82</ecNumber>
    </recommendedName>
    <alternativeName>
        <fullName evidence="7">Aminoglycoside resistance protein</fullName>
    </alternativeName>
</protein>
<dbReference type="Gene3D" id="3.40.630.30">
    <property type="match status" value="1"/>
</dbReference>
<dbReference type="EC" id="2.3.1.82" evidence="2"/>
<evidence type="ECO:0000256" key="1">
    <source>
        <dbReference type="ARBA" id="ARBA00011738"/>
    </source>
</evidence>
<keyword evidence="4 10" id="KW-0808">Transferase</keyword>
<evidence type="ECO:0000256" key="7">
    <source>
        <dbReference type="ARBA" id="ARBA00029660"/>
    </source>
</evidence>
<dbReference type="Proteomes" id="UP000480246">
    <property type="component" value="Unassembled WGS sequence"/>
</dbReference>
<keyword evidence="5" id="KW-0046">Antibiotic resistance</keyword>
<dbReference type="InterPro" id="IPR000182">
    <property type="entry name" value="GNAT_dom"/>
</dbReference>
<proteinExistence type="predicted"/>
<feature type="domain" description="N-acetyltransferase" evidence="9">
    <location>
        <begin position="5"/>
        <end position="144"/>
    </location>
</feature>
<dbReference type="OrthoDB" id="118633at2"/>
<dbReference type="Pfam" id="PF00583">
    <property type="entry name" value="Acetyltransf_1"/>
    <property type="match status" value="1"/>
</dbReference>
<accession>A0A7C8GTC6</accession>
<dbReference type="InterPro" id="IPR016181">
    <property type="entry name" value="Acyl_CoA_acyltransferase"/>
</dbReference>
<dbReference type="PIRSF" id="PIRSF000452">
    <property type="entry name" value="6-N-acetyltransf"/>
    <property type="match status" value="1"/>
</dbReference>
<organism evidence="10 11">
    <name type="scientific">Gracilibacillus oryzae</name>
    <dbReference type="NCBI Taxonomy" id="1672701"/>
    <lineage>
        <taxon>Bacteria</taxon>
        <taxon>Bacillati</taxon>
        <taxon>Bacillota</taxon>
        <taxon>Bacilli</taxon>
        <taxon>Bacillales</taxon>
        <taxon>Bacillaceae</taxon>
        <taxon>Gracilibacillus</taxon>
    </lineage>
</organism>
<comment type="caution">
    <text evidence="10">The sequence shown here is derived from an EMBL/GenBank/DDBJ whole genome shotgun (WGS) entry which is preliminary data.</text>
</comment>
<dbReference type="InterPro" id="IPR024170">
    <property type="entry name" value="Aminoglycoside_N6-AcTrfrase"/>
</dbReference>
<dbReference type="CDD" id="cd04301">
    <property type="entry name" value="NAT_SF"/>
    <property type="match status" value="1"/>
</dbReference>
<dbReference type="GO" id="GO:0047663">
    <property type="term" value="F:aminoglycoside 6'-N-acetyltransferase activity"/>
    <property type="evidence" value="ECO:0007669"/>
    <property type="project" value="UniProtKB-EC"/>
</dbReference>
<evidence type="ECO:0000256" key="2">
    <source>
        <dbReference type="ARBA" id="ARBA00012888"/>
    </source>
</evidence>
<dbReference type="RefSeq" id="WP_153403195.1">
    <property type="nucleotide sequence ID" value="NZ_ML762430.1"/>
</dbReference>
<evidence type="ECO:0000259" key="9">
    <source>
        <dbReference type="PROSITE" id="PS51186"/>
    </source>
</evidence>
<dbReference type="EMBL" id="WEID01000052">
    <property type="protein sequence ID" value="KAB8135726.1"/>
    <property type="molecule type" value="Genomic_DNA"/>
</dbReference>
<dbReference type="PANTHER" id="PTHR43072">
    <property type="entry name" value="N-ACETYLTRANSFERASE"/>
    <property type="match status" value="1"/>
</dbReference>
<sequence>MLIKATLPEAKDAAFLASLLWPGQSLEEFVQEMKDFIENADSAIFLVYSEREAIGFAHCELRNDYVEGTNSSPVGYLEGIYVKENYRQQGIARRLVQACENWAKGKGCQEFASDCELNNKDSLGMHLKLGFEEANRIICFKKKI</sequence>
<dbReference type="GO" id="GO:0046677">
    <property type="term" value="P:response to antibiotic"/>
    <property type="evidence" value="ECO:0007669"/>
    <property type="project" value="UniProtKB-KW"/>
</dbReference>
<dbReference type="NCBIfam" id="NF043067">
    <property type="entry name" value="AAC_6p_group_E"/>
    <property type="match status" value="1"/>
</dbReference>
<evidence type="ECO:0000256" key="5">
    <source>
        <dbReference type="ARBA" id="ARBA00023251"/>
    </source>
</evidence>
<evidence type="ECO:0000256" key="3">
    <source>
        <dbReference type="ARBA" id="ARBA00017677"/>
    </source>
</evidence>
<dbReference type="SUPFAM" id="SSF55729">
    <property type="entry name" value="Acyl-CoA N-acyltransferases (Nat)"/>
    <property type="match status" value="1"/>
</dbReference>
<dbReference type="AlphaFoldDB" id="A0A7C8GTC6"/>
<evidence type="ECO:0000256" key="8">
    <source>
        <dbReference type="ARBA" id="ARBA00048923"/>
    </source>
</evidence>
<gene>
    <name evidence="10" type="ORF">F9U64_10635</name>
</gene>
<evidence type="ECO:0000313" key="11">
    <source>
        <dbReference type="Proteomes" id="UP000480246"/>
    </source>
</evidence>
<comment type="subunit">
    <text evidence="1">Homodimer.</text>
</comment>
<keyword evidence="6" id="KW-0012">Acyltransferase</keyword>
<comment type="catalytic activity">
    <reaction evidence="8">
        <text>kanamycin B + acetyl-CoA = N(6')-acetylkanamycin B + CoA + H(+)</text>
        <dbReference type="Rhea" id="RHEA:16449"/>
        <dbReference type="ChEBI" id="CHEBI:15378"/>
        <dbReference type="ChEBI" id="CHEBI:57287"/>
        <dbReference type="ChEBI" id="CHEBI:57288"/>
        <dbReference type="ChEBI" id="CHEBI:58390"/>
        <dbReference type="ChEBI" id="CHEBI:58549"/>
        <dbReference type="EC" id="2.3.1.82"/>
    </reaction>
</comment>